<gene>
    <name evidence="1" type="ORF">OCU04_006479</name>
</gene>
<organism evidence="1 2">
    <name type="scientific">Sclerotinia nivalis</name>
    <dbReference type="NCBI Taxonomy" id="352851"/>
    <lineage>
        <taxon>Eukaryota</taxon>
        <taxon>Fungi</taxon>
        <taxon>Dikarya</taxon>
        <taxon>Ascomycota</taxon>
        <taxon>Pezizomycotina</taxon>
        <taxon>Leotiomycetes</taxon>
        <taxon>Helotiales</taxon>
        <taxon>Sclerotiniaceae</taxon>
        <taxon>Sclerotinia</taxon>
    </lineage>
</organism>
<keyword evidence="2" id="KW-1185">Reference proteome</keyword>
<dbReference type="EMBL" id="JAPEIS010000006">
    <property type="protein sequence ID" value="KAJ8065816.1"/>
    <property type="molecule type" value="Genomic_DNA"/>
</dbReference>
<dbReference type="OrthoDB" id="64915at2759"/>
<protein>
    <submittedName>
        <fullName evidence="1">Uncharacterized protein</fullName>
    </submittedName>
</protein>
<evidence type="ECO:0000313" key="2">
    <source>
        <dbReference type="Proteomes" id="UP001152300"/>
    </source>
</evidence>
<comment type="caution">
    <text evidence="1">The sequence shown here is derived from an EMBL/GenBank/DDBJ whole genome shotgun (WGS) entry which is preliminary data.</text>
</comment>
<name>A0A9X0AN59_9HELO</name>
<proteinExistence type="predicted"/>
<dbReference type="AlphaFoldDB" id="A0A9X0AN59"/>
<evidence type="ECO:0000313" key="1">
    <source>
        <dbReference type="EMBL" id="KAJ8065816.1"/>
    </source>
</evidence>
<dbReference type="Proteomes" id="UP001152300">
    <property type="component" value="Unassembled WGS sequence"/>
</dbReference>
<sequence>MPKPIDLCLIEQTFHYYHQQDPTNMSPIWSVSSESGPPLSSQQAQVLGGALTHLAAPPVSLRYSNIAIANSIVESAKTSMAFHKLAADVKAYGSAEQMTLDSDVNFVAFSLIVAKR</sequence>
<accession>A0A9X0AN59</accession>
<reference evidence="1" key="1">
    <citation type="submission" date="2022-11" db="EMBL/GenBank/DDBJ databases">
        <title>Genome Resource of Sclerotinia nivalis Strain SnTB1, a Plant Pathogen Isolated from American Ginseng.</title>
        <authorList>
            <person name="Fan S."/>
        </authorList>
    </citation>
    <scope>NUCLEOTIDE SEQUENCE</scope>
    <source>
        <strain evidence="1">SnTB1</strain>
    </source>
</reference>